<sequence>MVFIPPCGRVPQLTAYLTADLSSDALDDIHRRFERGACARFNPSVELFIAPGPGPTTTANSHQDLVRWHNSSTPFLVIDERTMRDRAVWYVQGLATPDDVADGDAQNTNVVWRIRVKIECVPETFINYEFGGMSMAEDLLNCGVVFPLTETFTQPRVWDVGGGWSAYNQTVWVTADPDEVEYNDAGAARLKQHIARENGLLNSWTKPLPPKPIKLANGQVHRFSPSAVVLQLRFNPDHPWPPYKRLEGSL</sequence>
<gene>
    <name evidence="1" type="ORF">TRICI_005291</name>
</gene>
<dbReference type="AlphaFoldDB" id="A0A642UTX7"/>
<dbReference type="Proteomes" id="UP000761534">
    <property type="component" value="Unassembled WGS sequence"/>
</dbReference>
<dbReference type="EMBL" id="SWFS01000415">
    <property type="protein sequence ID" value="KAA8905445.1"/>
    <property type="molecule type" value="Genomic_DNA"/>
</dbReference>
<dbReference type="OrthoDB" id="5329332at2759"/>
<protein>
    <submittedName>
        <fullName evidence="1">Uncharacterized protein</fullName>
    </submittedName>
</protein>
<evidence type="ECO:0000313" key="1">
    <source>
        <dbReference type="EMBL" id="KAA8905445.1"/>
    </source>
</evidence>
<accession>A0A642UTX7</accession>
<organism evidence="1 2">
    <name type="scientific">Trichomonascus ciferrii</name>
    <dbReference type="NCBI Taxonomy" id="44093"/>
    <lineage>
        <taxon>Eukaryota</taxon>
        <taxon>Fungi</taxon>
        <taxon>Dikarya</taxon>
        <taxon>Ascomycota</taxon>
        <taxon>Saccharomycotina</taxon>
        <taxon>Dipodascomycetes</taxon>
        <taxon>Dipodascales</taxon>
        <taxon>Trichomonascaceae</taxon>
        <taxon>Trichomonascus</taxon>
        <taxon>Trichomonascus ciferrii complex</taxon>
    </lineage>
</organism>
<comment type="caution">
    <text evidence="1">The sequence shown here is derived from an EMBL/GenBank/DDBJ whole genome shotgun (WGS) entry which is preliminary data.</text>
</comment>
<keyword evidence="2" id="KW-1185">Reference proteome</keyword>
<dbReference type="VEuPathDB" id="FungiDB:TRICI_005291"/>
<evidence type="ECO:0000313" key="2">
    <source>
        <dbReference type="Proteomes" id="UP000761534"/>
    </source>
</evidence>
<proteinExistence type="predicted"/>
<name>A0A642UTX7_9ASCO</name>
<reference evidence="1" key="1">
    <citation type="journal article" date="2019" name="G3 (Bethesda)">
        <title>Genome Assemblies of Two Rare Opportunistic Yeast Pathogens: Diutina rugosa (syn. Candida rugosa) and Trichomonascus ciferrii (syn. Candida ciferrii).</title>
        <authorList>
            <person name="Mixao V."/>
            <person name="Saus E."/>
            <person name="Hansen A.P."/>
            <person name="Lass-Florl C."/>
            <person name="Gabaldon T."/>
        </authorList>
    </citation>
    <scope>NUCLEOTIDE SEQUENCE</scope>
    <source>
        <strain evidence="1">CBS 4856</strain>
    </source>
</reference>